<keyword evidence="3" id="KW-1185">Reference proteome</keyword>
<feature type="region of interest" description="Disordered" evidence="1">
    <location>
        <begin position="38"/>
        <end position="77"/>
    </location>
</feature>
<feature type="compositionally biased region" description="Basic and acidic residues" evidence="1">
    <location>
        <begin position="58"/>
        <end position="67"/>
    </location>
</feature>
<protein>
    <submittedName>
        <fullName evidence="2">Uncharacterized protein</fullName>
    </submittedName>
</protein>
<evidence type="ECO:0000313" key="3">
    <source>
        <dbReference type="Proteomes" id="UP001454036"/>
    </source>
</evidence>
<evidence type="ECO:0000313" key="2">
    <source>
        <dbReference type="EMBL" id="GAA0175362.1"/>
    </source>
</evidence>
<proteinExistence type="predicted"/>
<sequence length="99" mass="11295">MTGEPDKIGSDISGVTDDNENDYFADLDNTMEEIDDMQRNRMSRNTSSSAARAKKKRLVEEERRLVDEDSEEGEEHTHIWDLTESVALDDMLVDDDADL</sequence>
<accession>A0AAV3RM10</accession>
<comment type="caution">
    <text evidence="2">The sequence shown here is derived from an EMBL/GenBank/DDBJ whole genome shotgun (WGS) entry which is preliminary data.</text>
</comment>
<dbReference type="AlphaFoldDB" id="A0AAV3RM10"/>
<organism evidence="2 3">
    <name type="scientific">Lithospermum erythrorhizon</name>
    <name type="common">Purple gromwell</name>
    <name type="synonym">Lithospermum officinale var. erythrorhizon</name>
    <dbReference type="NCBI Taxonomy" id="34254"/>
    <lineage>
        <taxon>Eukaryota</taxon>
        <taxon>Viridiplantae</taxon>
        <taxon>Streptophyta</taxon>
        <taxon>Embryophyta</taxon>
        <taxon>Tracheophyta</taxon>
        <taxon>Spermatophyta</taxon>
        <taxon>Magnoliopsida</taxon>
        <taxon>eudicotyledons</taxon>
        <taxon>Gunneridae</taxon>
        <taxon>Pentapetalae</taxon>
        <taxon>asterids</taxon>
        <taxon>lamiids</taxon>
        <taxon>Boraginales</taxon>
        <taxon>Boraginaceae</taxon>
        <taxon>Boraginoideae</taxon>
        <taxon>Lithospermeae</taxon>
        <taxon>Lithospermum</taxon>
    </lineage>
</organism>
<name>A0AAV3RM10_LITER</name>
<gene>
    <name evidence="2" type="ORF">LIER_28549</name>
</gene>
<dbReference type="EMBL" id="BAABME010009548">
    <property type="protein sequence ID" value="GAA0175362.1"/>
    <property type="molecule type" value="Genomic_DNA"/>
</dbReference>
<dbReference type="Proteomes" id="UP001454036">
    <property type="component" value="Unassembled WGS sequence"/>
</dbReference>
<evidence type="ECO:0000256" key="1">
    <source>
        <dbReference type="SAM" id="MobiDB-lite"/>
    </source>
</evidence>
<feature type="region of interest" description="Disordered" evidence="1">
    <location>
        <begin position="1"/>
        <end position="23"/>
    </location>
</feature>
<reference evidence="2 3" key="1">
    <citation type="submission" date="2024-01" db="EMBL/GenBank/DDBJ databases">
        <title>The complete chloroplast genome sequence of Lithospermum erythrorhizon: insights into the phylogenetic relationship among Boraginaceae species and the maternal lineages of purple gromwells.</title>
        <authorList>
            <person name="Okada T."/>
            <person name="Watanabe K."/>
        </authorList>
    </citation>
    <scope>NUCLEOTIDE SEQUENCE [LARGE SCALE GENOMIC DNA]</scope>
</reference>